<dbReference type="EMBL" id="JBJURJ010000001">
    <property type="protein sequence ID" value="MFM9326882.1"/>
    <property type="molecule type" value="Genomic_DNA"/>
</dbReference>
<reference evidence="1" key="1">
    <citation type="submission" date="2024-12" db="EMBL/GenBank/DDBJ databases">
        <authorList>
            <person name="Wu N."/>
        </authorList>
    </citation>
    <scope>NUCLEOTIDE SEQUENCE</scope>
    <source>
        <strain evidence="1">P15</strain>
    </source>
</reference>
<comment type="caution">
    <text evidence="1">The sequence shown here is derived from an EMBL/GenBank/DDBJ whole genome shotgun (WGS) entry which is preliminary data.</text>
</comment>
<accession>A0ACC7NUX9</accession>
<dbReference type="Proteomes" id="UP001631969">
    <property type="component" value="Unassembled WGS sequence"/>
</dbReference>
<gene>
    <name evidence="1" type="ORF">ACI1P1_01085</name>
</gene>
<name>A0ACC7NUX9_9BACL</name>
<proteinExistence type="predicted"/>
<sequence length="652" mass="72429">MINRFISDDKIKRMARTTLIAACLAASAGPGIPAVYAEDFWTLERQARQDEQNGNLQAAAPKWKLLLDHYAVEGNVVNAALYAKNLGKYYDSQKQYETAIYYYELENEYWLQAGYDWGAQDLFRAEEIRSTLDLYVQTTDESALAAASDGNGGGLAKFEPVYGTYLGMYSELDPQMGNQYTRSEQFYNKKHALYLAYTQWGKPFPRQYAVNAKAAGAALQIAFEPMNGLDEVKDGEYIRQWAAAAKATGLPIFLRYASEMNGNWVPWHGDPAKYMEKFKLVHDIMEQEAPNVAMVWSPGDVPINTMSAYYPGDAYVDWVGISMYSTPYENGDPSKPQLGLGPVDRLDEIYRLYADRKPVMISETAVTHGTVGDGKSWTDWGVMNLERVYEIMTKQYPRLKAITYFNRGATQPGVTDNFLLRDNTAMMDAYKRLIGSPHFLTKVENGAKPVAAGGYMKAQASAAFSGRTVVYPYVKLPDIYNGKVEYRLNGMLLKTEYPPYKGVELEAGGIVAGSVLEVKAFNQGGTPAVTRQLALEPQTTVTVNGRALAFEQPPVNWQGNVLVPMRAVFEALGAEVSWNQTTRTATGRKGGTTASVTIDSHTAVKNGKDYRLEAAPRLINSYTMVPVRFIAESFGAKVEWDGPNAAVRITMP</sequence>
<keyword evidence="2" id="KW-1185">Reference proteome</keyword>
<protein>
    <submittedName>
        <fullName evidence="1">Stalk domain-containing protein</fullName>
    </submittedName>
</protein>
<evidence type="ECO:0000313" key="1">
    <source>
        <dbReference type="EMBL" id="MFM9326882.1"/>
    </source>
</evidence>
<evidence type="ECO:0000313" key="2">
    <source>
        <dbReference type="Proteomes" id="UP001631969"/>
    </source>
</evidence>
<organism evidence="1 2">
    <name type="scientific">Paenibacillus mesotrionivorans</name>
    <dbReference type="NCBI Taxonomy" id="3160968"/>
    <lineage>
        <taxon>Bacteria</taxon>
        <taxon>Bacillati</taxon>
        <taxon>Bacillota</taxon>
        <taxon>Bacilli</taxon>
        <taxon>Bacillales</taxon>
        <taxon>Paenibacillaceae</taxon>
        <taxon>Paenibacillus</taxon>
    </lineage>
</organism>